<dbReference type="PANTHER" id="PTHR21174">
    <property type="match status" value="1"/>
</dbReference>
<keyword evidence="2" id="KW-1185">Reference proteome</keyword>
<name>A0A9X2IDK9_9ACTN</name>
<gene>
    <name evidence="1" type="ORF">M8330_06110</name>
</gene>
<evidence type="ECO:0008006" key="3">
    <source>
        <dbReference type="Google" id="ProtNLM"/>
    </source>
</evidence>
<dbReference type="Gene3D" id="1.10.3210.10">
    <property type="entry name" value="Hypothetical protein af1432"/>
    <property type="match status" value="1"/>
</dbReference>
<accession>A0A9X2IDK9</accession>
<proteinExistence type="predicted"/>
<comment type="caution">
    <text evidence="1">The sequence shown here is derived from an EMBL/GenBank/DDBJ whole genome shotgun (WGS) entry which is preliminary data.</text>
</comment>
<sequence length="227" mass="25447">MPDERTSADADHPDPRRWWPLPDAEDLRERLVDAWSEPHRGYHDLTHLAEVLARLEELAVAGVPFPVLPVVLAAWFHDAVYDGERDAEERSAVWAEVELPEVVGEETAAEVARLVRLTETHTPEDDDVAGCALSDADLAILAAPAWRYEEYVRTVRAEYAHLDDATFHAGRVHVLEHLAEKPALFHTRPAREQWEEQARANLAAEVGRLRAALEADQAADQPTEQPA</sequence>
<dbReference type="RefSeq" id="WP_250826606.1">
    <property type="nucleotide sequence ID" value="NZ_JAMOIL010000006.1"/>
</dbReference>
<evidence type="ECO:0000313" key="1">
    <source>
        <dbReference type="EMBL" id="MCM0619866.1"/>
    </source>
</evidence>
<organism evidence="1 2">
    <name type="scientific">Nocardioides bruguierae</name>
    <dbReference type="NCBI Taxonomy" id="2945102"/>
    <lineage>
        <taxon>Bacteria</taxon>
        <taxon>Bacillati</taxon>
        <taxon>Actinomycetota</taxon>
        <taxon>Actinomycetes</taxon>
        <taxon>Propionibacteriales</taxon>
        <taxon>Nocardioidaceae</taxon>
        <taxon>Nocardioides</taxon>
    </lineage>
</organism>
<reference evidence="1" key="1">
    <citation type="submission" date="2022-05" db="EMBL/GenBank/DDBJ databases">
        <authorList>
            <person name="Tuo L."/>
        </authorList>
    </citation>
    <scope>NUCLEOTIDE SEQUENCE</scope>
    <source>
        <strain evidence="1">BSK12Z-4</strain>
    </source>
</reference>
<dbReference type="PANTHER" id="PTHR21174:SF0">
    <property type="entry name" value="HD PHOSPHOHYDROLASE FAMILY PROTEIN-RELATED"/>
    <property type="match status" value="1"/>
</dbReference>
<dbReference type="InterPro" id="IPR009218">
    <property type="entry name" value="HD_phosphohydro"/>
</dbReference>
<dbReference type="AlphaFoldDB" id="A0A9X2IDK9"/>
<dbReference type="SUPFAM" id="SSF109604">
    <property type="entry name" value="HD-domain/PDEase-like"/>
    <property type="match status" value="1"/>
</dbReference>
<dbReference type="Proteomes" id="UP001139485">
    <property type="component" value="Unassembled WGS sequence"/>
</dbReference>
<dbReference type="PIRSF" id="PIRSF035170">
    <property type="entry name" value="HD_phosphohydro"/>
    <property type="match status" value="1"/>
</dbReference>
<dbReference type="EMBL" id="JAMOIL010000006">
    <property type="protein sequence ID" value="MCM0619866.1"/>
    <property type="molecule type" value="Genomic_DNA"/>
</dbReference>
<evidence type="ECO:0000313" key="2">
    <source>
        <dbReference type="Proteomes" id="UP001139485"/>
    </source>
</evidence>
<protein>
    <recommendedName>
        <fullName evidence="3">Metal-dependent HD superfamily phosphohydrolase</fullName>
    </recommendedName>
</protein>